<dbReference type="GO" id="GO:0003677">
    <property type="term" value="F:DNA binding"/>
    <property type="evidence" value="ECO:0007669"/>
    <property type="project" value="UniProtKB-UniRule"/>
</dbReference>
<keyword evidence="8" id="KW-0175">Coiled coil</keyword>
<evidence type="ECO:0000256" key="5">
    <source>
        <dbReference type="ARBA" id="ARBA00023204"/>
    </source>
</evidence>
<dbReference type="SUPFAM" id="SSF82771">
    <property type="entry name" value="GIY-YIG endonuclease"/>
    <property type="match status" value="1"/>
</dbReference>
<dbReference type="GO" id="GO:0005737">
    <property type="term" value="C:cytoplasm"/>
    <property type="evidence" value="ECO:0007669"/>
    <property type="project" value="UniProtKB-SubCell"/>
</dbReference>
<dbReference type="InterPro" id="IPR004791">
    <property type="entry name" value="UvrC"/>
</dbReference>
<evidence type="ECO:0000313" key="14">
    <source>
        <dbReference type="Proteomes" id="UP000053923"/>
    </source>
</evidence>
<dbReference type="PANTHER" id="PTHR30562:SF1">
    <property type="entry name" value="UVRABC SYSTEM PROTEIN C"/>
    <property type="match status" value="1"/>
</dbReference>
<dbReference type="Gene3D" id="3.40.1440.10">
    <property type="entry name" value="GIY-YIG endonuclease"/>
    <property type="match status" value="1"/>
</dbReference>
<dbReference type="RefSeq" id="WP_062713759.1">
    <property type="nucleotide sequence ID" value="NZ_LLZG01000399.1"/>
</dbReference>
<dbReference type="InterPro" id="IPR050066">
    <property type="entry name" value="UvrABC_protein_C"/>
</dbReference>
<organism evidence="13 14">
    <name type="scientific">Streptomyces regalis</name>
    <dbReference type="NCBI Taxonomy" id="68262"/>
    <lineage>
        <taxon>Bacteria</taxon>
        <taxon>Bacillati</taxon>
        <taxon>Actinomycetota</taxon>
        <taxon>Actinomycetes</taxon>
        <taxon>Kitasatosporales</taxon>
        <taxon>Streptomycetaceae</taxon>
        <taxon>Streptomyces</taxon>
    </lineage>
</organism>
<keyword evidence="5 7" id="KW-0234">DNA repair</keyword>
<dbReference type="EMBL" id="LLZG01000399">
    <property type="protein sequence ID" value="KUL22220.1"/>
    <property type="molecule type" value="Genomic_DNA"/>
</dbReference>
<dbReference type="FunFam" id="1.10.150.20:FF:000005">
    <property type="entry name" value="UvrABC system protein C"/>
    <property type="match status" value="1"/>
</dbReference>
<dbReference type="PROSITE" id="PS50165">
    <property type="entry name" value="UVRC"/>
    <property type="match status" value="1"/>
</dbReference>
<feature type="domain" description="UvrC family homology region profile" evidence="12">
    <location>
        <begin position="259"/>
        <end position="532"/>
    </location>
</feature>
<keyword evidence="1 7" id="KW-0963">Cytoplasm</keyword>
<dbReference type="InterPro" id="IPR036876">
    <property type="entry name" value="UVR_dom_sf"/>
</dbReference>
<dbReference type="InterPro" id="IPR010994">
    <property type="entry name" value="RuvA_2-like"/>
</dbReference>
<dbReference type="Gene3D" id="1.10.150.20">
    <property type="entry name" value="5' to 3' exonuclease, C-terminal subdomain"/>
    <property type="match status" value="1"/>
</dbReference>
<feature type="region of interest" description="Disordered" evidence="9">
    <location>
        <begin position="473"/>
        <end position="506"/>
    </location>
</feature>
<reference evidence="14" key="1">
    <citation type="submission" date="2015-10" db="EMBL/GenBank/DDBJ databases">
        <authorList>
            <person name="Ju K.-S."/>
            <person name="Doroghazi J.R."/>
            <person name="Metcalf W.W."/>
        </authorList>
    </citation>
    <scope>NUCLEOTIDE SEQUENCE [LARGE SCALE GENOMIC DNA]</scope>
    <source>
        <strain evidence="14">NRRL 3151</strain>
    </source>
</reference>
<dbReference type="SUPFAM" id="SSF46600">
    <property type="entry name" value="C-terminal UvrC-binding domain of UvrB"/>
    <property type="match status" value="1"/>
</dbReference>
<comment type="function">
    <text evidence="7">The UvrABC repair system catalyzes the recognition and processing of DNA lesions. UvrC both incises the 5' and 3' sides of the lesion. The N-terminal half is responsible for the 3' incision and the C-terminal half is responsible for the 5' incision.</text>
</comment>
<dbReference type="Pfam" id="PF22920">
    <property type="entry name" value="UvrC_RNaseH"/>
    <property type="match status" value="1"/>
</dbReference>
<dbReference type="GO" id="GO:0009380">
    <property type="term" value="C:excinuclease repair complex"/>
    <property type="evidence" value="ECO:0007669"/>
    <property type="project" value="InterPro"/>
</dbReference>
<evidence type="ECO:0000256" key="1">
    <source>
        <dbReference type="ARBA" id="ARBA00022490"/>
    </source>
</evidence>
<dbReference type="Pfam" id="PF02151">
    <property type="entry name" value="UVR"/>
    <property type="match status" value="1"/>
</dbReference>
<dbReference type="CDD" id="cd10434">
    <property type="entry name" value="GIY-YIG_UvrC_Cho"/>
    <property type="match status" value="1"/>
</dbReference>
<evidence type="ECO:0000256" key="3">
    <source>
        <dbReference type="ARBA" id="ARBA00022769"/>
    </source>
</evidence>
<sequence>MADPSSYRPKPGQIPDSPGVYRFRDEHRRVIYVGKAKSLRQRLANYFQDLAGLHPRTRTMVTTAASVEWTVVSTEVEALQLEYSWIKEYDPRFNVKYRDDKSYPYLAVTMNEEYPRVQVMRGHKKKGVRYFGPYAHAWAIRDTVDLLLRVFPVRTCSAGVFKNARRTGRPCLLGYIGKCSAPCVDRVSAEEHRELTDEFCDFMTGRTGTYLRRLEKQMMEAADEMEYERAARLRDDIEALKKAMEKNAVVLADATDADLIAVAEDELEAAVQIFHVRGGRVRGQRGWVTDKVEEITTGALVEHALQQLYGEETGDAVPKEVLVPALPDPVEPVQEWLSGRRGANVSLRIPQRGDKRALMETVERNAQQALVLHKTKRASDLTTRSRALEEIADALDLDSAPLRIECYDISHLQGDDVVASMVVFEDGLQRKSEYRRFQIKGFEGQDDVRSMHEVITRRFKRYLAEKERTGEWADGENTLDDTSSDPLTDSSSAPVANGLKDDDGRPKRFAYPPQLVVVDGGQPQVAAAQRALDDLGIDDITVCGLAKRLEEVWLPGDDDPVVLPRTSEGLYLLQRVRDEAHRFAITYQRTKRAKRFRSSPLDDVPGLGETRKQALIKHFGSVKKLRSATIDQICEVPGIGRKTAETIAAALAQAVPAAPAVNTATGEIMEDEESDTTAETSGEPVSAGAPDERRGQER</sequence>
<dbReference type="Pfam" id="PF08459">
    <property type="entry name" value="UvrC_RNaseH_dom"/>
    <property type="match status" value="1"/>
</dbReference>
<feature type="region of interest" description="Disordered" evidence="9">
    <location>
        <begin position="664"/>
        <end position="698"/>
    </location>
</feature>
<dbReference type="SMART" id="SM00278">
    <property type="entry name" value="HhH1"/>
    <property type="match status" value="2"/>
</dbReference>
<evidence type="ECO:0000256" key="8">
    <source>
        <dbReference type="SAM" id="Coils"/>
    </source>
</evidence>
<dbReference type="GO" id="GO:0009381">
    <property type="term" value="F:excinuclease ABC activity"/>
    <property type="evidence" value="ECO:0007669"/>
    <property type="project" value="UniProtKB-UniRule"/>
</dbReference>
<gene>
    <name evidence="7" type="primary">uvrC</name>
    <name evidence="13" type="ORF">ADL12_43145</name>
</gene>
<dbReference type="Proteomes" id="UP000053923">
    <property type="component" value="Unassembled WGS sequence"/>
</dbReference>
<comment type="subunit">
    <text evidence="7">Interacts with UvrB in an incision complex.</text>
</comment>
<dbReference type="PANTHER" id="PTHR30562">
    <property type="entry name" value="UVRC/OXIDOREDUCTASE"/>
    <property type="match status" value="1"/>
</dbReference>
<feature type="domain" description="UVR" evidence="10">
    <location>
        <begin position="208"/>
        <end position="243"/>
    </location>
</feature>
<keyword evidence="2 7" id="KW-0227">DNA damage</keyword>
<keyword evidence="3 7" id="KW-0228">DNA excision</keyword>
<dbReference type="SUPFAM" id="SSF47781">
    <property type="entry name" value="RuvA domain 2-like"/>
    <property type="match status" value="1"/>
</dbReference>
<dbReference type="PROSITE" id="PS50151">
    <property type="entry name" value="UVR"/>
    <property type="match status" value="1"/>
</dbReference>
<protein>
    <recommendedName>
        <fullName evidence="7">UvrABC system protein C</fullName>
        <shortName evidence="7">Protein UvrC</shortName>
    </recommendedName>
    <alternativeName>
        <fullName evidence="7">Excinuclease ABC subunit C</fullName>
    </alternativeName>
</protein>
<dbReference type="InterPro" id="IPR047296">
    <property type="entry name" value="GIY-YIG_UvrC_Cho"/>
</dbReference>
<keyword evidence="14" id="KW-1185">Reference proteome</keyword>
<dbReference type="Gene3D" id="3.30.420.340">
    <property type="entry name" value="UvrC, RNAse H endonuclease domain"/>
    <property type="match status" value="1"/>
</dbReference>
<dbReference type="Pfam" id="PF14520">
    <property type="entry name" value="HHH_5"/>
    <property type="match status" value="1"/>
</dbReference>
<feature type="domain" description="GIY-YIG" evidence="11">
    <location>
        <begin position="16"/>
        <end position="95"/>
    </location>
</feature>
<evidence type="ECO:0000313" key="13">
    <source>
        <dbReference type="EMBL" id="KUL22220.1"/>
    </source>
</evidence>
<dbReference type="GO" id="GO:0009432">
    <property type="term" value="P:SOS response"/>
    <property type="evidence" value="ECO:0007669"/>
    <property type="project" value="UniProtKB-UniRule"/>
</dbReference>
<dbReference type="InterPro" id="IPR001162">
    <property type="entry name" value="UvrC_RNase_H_dom"/>
</dbReference>
<dbReference type="HAMAP" id="MF_00203">
    <property type="entry name" value="UvrC"/>
    <property type="match status" value="1"/>
</dbReference>
<dbReference type="OrthoDB" id="9804933at2"/>
<evidence type="ECO:0000259" key="12">
    <source>
        <dbReference type="PROSITE" id="PS50165"/>
    </source>
</evidence>
<dbReference type="AlphaFoldDB" id="A0A101J8P6"/>
<dbReference type="InterPro" id="IPR003583">
    <property type="entry name" value="Hlx-hairpin-Hlx_DNA-bd_motif"/>
</dbReference>
<feature type="coiled-coil region" evidence="8">
    <location>
        <begin position="211"/>
        <end position="247"/>
    </location>
</feature>
<dbReference type="FunFam" id="3.40.1440.10:FF:000001">
    <property type="entry name" value="UvrABC system protein C"/>
    <property type="match status" value="1"/>
</dbReference>
<proteinExistence type="inferred from homology"/>
<dbReference type="InterPro" id="IPR000305">
    <property type="entry name" value="GIY-YIG_endonuc"/>
</dbReference>
<dbReference type="Gene3D" id="4.10.860.10">
    <property type="entry name" value="UVR domain"/>
    <property type="match status" value="1"/>
</dbReference>
<dbReference type="PROSITE" id="PS50164">
    <property type="entry name" value="GIY_YIG"/>
    <property type="match status" value="1"/>
</dbReference>
<dbReference type="InterPro" id="IPR035901">
    <property type="entry name" value="GIY-YIG_endonuc_sf"/>
</dbReference>
<dbReference type="SMART" id="SM00465">
    <property type="entry name" value="GIYc"/>
    <property type="match status" value="1"/>
</dbReference>
<evidence type="ECO:0000256" key="7">
    <source>
        <dbReference type="HAMAP-Rule" id="MF_00203"/>
    </source>
</evidence>
<evidence type="ECO:0000256" key="4">
    <source>
        <dbReference type="ARBA" id="ARBA00022881"/>
    </source>
</evidence>
<feature type="compositionally biased region" description="Acidic residues" evidence="9">
    <location>
        <begin position="473"/>
        <end position="483"/>
    </location>
</feature>
<evidence type="ECO:0000256" key="9">
    <source>
        <dbReference type="SAM" id="MobiDB-lite"/>
    </source>
</evidence>
<evidence type="ECO:0000256" key="2">
    <source>
        <dbReference type="ARBA" id="ARBA00022763"/>
    </source>
</evidence>
<accession>A0A101J8P6</accession>
<keyword evidence="6 7" id="KW-0742">SOS response</keyword>
<dbReference type="NCBIfam" id="NF001824">
    <property type="entry name" value="PRK00558.1-5"/>
    <property type="match status" value="1"/>
</dbReference>
<dbReference type="InterPro" id="IPR038476">
    <property type="entry name" value="UvrC_RNase_H_dom_sf"/>
</dbReference>
<evidence type="ECO:0000259" key="10">
    <source>
        <dbReference type="PROSITE" id="PS50151"/>
    </source>
</evidence>
<dbReference type="NCBIfam" id="TIGR00194">
    <property type="entry name" value="uvrC"/>
    <property type="match status" value="1"/>
</dbReference>
<comment type="subcellular location">
    <subcellularLocation>
        <location evidence="7">Cytoplasm</location>
    </subcellularLocation>
</comment>
<comment type="similarity">
    <text evidence="7">Belongs to the UvrC family.</text>
</comment>
<dbReference type="GO" id="GO:0006289">
    <property type="term" value="P:nucleotide-excision repair"/>
    <property type="evidence" value="ECO:0007669"/>
    <property type="project" value="UniProtKB-UniRule"/>
</dbReference>
<evidence type="ECO:0000259" key="11">
    <source>
        <dbReference type="PROSITE" id="PS50164"/>
    </source>
</evidence>
<dbReference type="Pfam" id="PF01541">
    <property type="entry name" value="GIY-YIG"/>
    <property type="match status" value="1"/>
</dbReference>
<keyword evidence="4 7" id="KW-0267">Excision nuclease</keyword>
<evidence type="ECO:0000256" key="6">
    <source>
        <dbReference type="ARBA" id="ARBA00023236"/>
    </source>
</evidence>
<comment type="caution">
    <text evidence="13">The sequence shown here is derived from an EMBL/GenBank/DDBJ whole genome shotgun (WGS) entry which is preliminary data.</text>
</comment>
<name>A0A101J8P6_9ACTN</name>
<dbReference type="InterPro" id="IPR001943">
    <property type="entry name" value="UVR_dom"/>
</dbReference>